<keyword evidence="5" id="KW-1185">Reference proteome</keyword>
<dbReference type="InterPro" id="IPR013819">
    <property type="entry name" value="LipOase_C"/>
</dbReference>
<dbReference type="GO" id="GO:0034440">
    <property type="term" value="P:lipid oxidation"/>
    <property type="evidence" value="ECO:0007669"/>
    <property type="project" value="InterPro"/>
</dbReference>
<keyword evidence="1" id="KW-0223">Dioxygenase</keyword>
<dbReference type="Pfam" id="PF00305">
    <property type="entry name" value="Lipoxygenase"/>
    <property type="match status" value="1"/>
</dbReference>
<feature type="chain" id="PRO_5035836717" description="Lipoxygenase domain-containing protein" evidence="2">
    <location>
        <begin position="24"/>
        <end position="567"/>
    </location>
</feature>
<dbReference type="AlphaFoldDB" id="A0A8T1X4S1"/>
<dbReference type="PROSITE" id="PS51393">
    <property type="entry name" value="LIPOXYGENASE_3"/>
    <property type="match status" value="1"/>
</dbReference>
<dbReference type="OrthoDB" id="75140at2759"/>
<keyword evidence="2" id="KW-0732">Signal</keyword>
<evidence type="ECO:0000256" key="2">
    <source>
        <dbReference type="SAM" id="SignalP"/>
    </source>
</evidence>
<organism evidence="4 5">
    <name type="scientific">Phytophthora boehmeriae</name>
    <dbReference type="NCBI Taxonomy" id="109152"/>
    <lineage>
        <taxon>Eukaryota</taxon>
        <taxon>Sar</taxon>
        <taxon>Stramenopiles</taxon>
        <taxon>Oomycota</taxon>
        <taxon>Peronosporomycetes</taxon>
        <taxon>Peronosporales</taxon>
        <taxon>Peronosporaceae</taxon>
        <taxon>Phytophthora</taxon>
    </lineage>
</organism>
<keyword evidence="1" id="KW-0560">Oxidoreductase</keyword>
<proteinExistence type="predicted"/>
<feature type="signal peptide" evidence="2">
    <location>
        <begin position="1"/>
        <end position="23"/>
    </location>
</feature>
<dbReference type="EMBL" id="JAGDFL010000033">
    <property type="protein sequence ID" value="KAG7400314.1"/>
    <property type="molecule type" value="Genomic_DNA"/>
</dbReference>
<evidence type="ECO:0000313" key="5">
    <source>
        <dbReference type="Proteomes" id="UP000693981"/>
    </source>
</evidence>
<dbReference type="GO" id="GO:0016702">
    <property type="term" value="F:oxidoreductase activity, acting on single donors with incorporation of molecular oxygen, incorporation of two atoms of oxygen"/>
    <property type="evidence" value="ECO:0007669"/>
    <property type="project" value="InterPro"/>
</dbReference>
<comment type="caution">
    <text evidence="4">The sequence shown here is derived from an EMBL/GenBank/DDBJ whole genome shotgun (WGS) entry which is preliminary data.</text>
</comment>
<feature type="domain" description="Lipoxygenase" evidence="3">
    <location>
        <begin position="217"/>
        <end position="567"/>
    </location>
</feature>
<accession>A0A8T1X4S1</accession>
<dbReference type="InterPro" id="IPR000907">
    <property type="entry name" value="LipOase"/>
</dbReference>
<evidence type="ECO:0000256" key="1">
    <source>
        <dbReference type="ARBA" id="ARBA00022964"/>
    </source>
</evidence>
<name>A0A8T1X4S1_9STRA</name>
<evidence type="ECO:0000313" key="4">
    <source>
        <dbReference type="EMBL" id="KAG7400314.1"/>
    </source>
</evidence>
<evidence type="ECO:0000259" key="3">
    <source>
        <dbReference type="PROSITE" id="PS51393"/>
    </source>
</evidence>
<sequence length="567" mass="62632">MTRLSLFVLGVAIALLETGMISAQLSIPVDGDTARSASISAVASQIANVNRGWTLNGIFYPIITGPELVVPSLYYTKVTEQLQTISQLNNTAQQAIMDTLDASGPYNTVESFKRGYEALENTGLIEAPQALDSSDEAFGAMRLGSKGYTMKLVKIGEWTDPLDSLPNLLVNEQCNKASVSNAIKDHTVFVEDFSTHGQYTDPKTASFKYTPNVVGFFCMNDKRGHLLPLAIKIINTGLTYTKNDSAGEWQLAKMALDSAEINFRQAFHFVHVHAISIPIQVEMMRSMAEAHPIYALLNYHFFGNLALEYLGGITLFAVGTPFDKTTAYGASGFLRSALDEISKTFINEDFPTEIANRGLTYLPKNRFVKYGCKYYEAGKKFVTSYVRAYYTSNKAVQADKELQTWAARCSVLEGVNGFPSSFRGVDDLVKIVANLVFQNSVKHHFMNGRVSWHSQAAPFSGLALYSAPLPTEKGATVNPLDYAVPSDLFAVMSFLVAGFYRPIPASISALQAYTTLPFTNEKVLEQPIAEFHLAMASMEDLIDNSEANEKYPFTWIKPSLLPWFSFI</sequence>
<gene>
    <name evidence="4" type="ORF">PHYBOEH_006254</name>
</gene>
<protein>
    <recommendedName>
        <fullName evidence="3">Lipoxygenase domain-containing protein</fullName>
    </recommendedName>
</protein>
<dbReference type="PANTHER" id="PTHR11771">
    <property type="entry name" value="LIPOXYGENASE"/>
    <property type="match status" value="1"/>
</dbReference>
<dbReference type="GO" id="GO:0046872">
    <property type="term" value="F:metal ion binding"/>
    <property type="evidence" value="ECO:0007669"/>
    <property type="project" value="InterPro"/>
</dbReference>
<reference evidence="4" key="1">
    <citation type="submission" date="2021-02" db="EMBL/GenBank/DDBJ databases">
        <authorList>
            <person name="Palmer J.M."/>
        </authorList>
    </citation>
    <scope>NUCLEOTIDE SEQUENCE</scope>
    <source>
        <strain evidence="4">SCRP23</strain>
    </source>
</reference>
<dbReference type="Proteomes" id="UP000693981">
    <property type="component" value="Unassembled WGS sequence"/>
</dbReference>